<dbReference type="Gene3D" id="3.30.1320.10">
    <property type="match status" value="1"/>
</dbReference>
<dbReference type="Pfam" id="PF00886">
    <property type="entry name" value="Ribosomal_S16"/>
    <property type="match status" value="1"/>
</dbReference>
<comment type="similarity">
    <text evidence="1">Belongs to the bacterial ribosomal protein bS16 family.</text>
</comment>
<evidence type="ECO:0000256" key="1">
    <source>
        <dbReference type="ARBA" id="ARBA00006668"/>
    </source>
</evidence>
<dbReference type="PANTHER" id="PTHR12919">
    <property type="entry name" value="30S RIBOSOMAL PROTEIN S16"/>
    <property type="match status" value="1"/>
</dbReference>
<dbReference type="GO" id="GO:0005739">
    <property type="term" value="C:mitochondrion"/>
    <property type="evidence" value="ECO:0007669"/>
    <property type="project" value="GOC"/>
</dbReference>
<name>A0A7S0XKV9_9STRA</name>
<dbReference type="InterPro" id="IPR000307">
    <property type="entry name" value="Ribosomal_bS16"/>
</dbReference>
<evidence type="ECO:0000313" key="4">
    <source>
        <dbReference type="EMBL" id="CAD8730543.1"/>
    </source>
</evidence>
<dbReference type="PANTHER" id="PTHR12919:SF20">
    <property type="entry name" value="SMALL RIBOSOMAL SUBUNIT PROTEIN BS16M"/>
    <property type="match status" value="1"/>
</dbReference>
<evidence type="ECO:0000256" key="2">
    <source>
        <dbReference type="ARBA" id="ARBA00022980"/>
    </source>
</evidence>
<reference evidence="4" key="1">
    <citation type="submission" date="2021-01" db="EMBL/GenBank/DDBJ databases">
        <authorList>
            <person name="Corre E."/>
            <person name="Pelletier E."/>
            <person name="Niang G."/>
            <person name="Scheremetjew M."/>
            <person name="Finn R."/>
            <person name="Kale V."/>
            <person name="Holt S."/>
            <person name="Cochrane G."/>
            <person name="Meng A."/>
            <person name="Brown T."/>
            <person name="Cohen L."/>
        </authorList>
    </citation>
    <scope>NUCLEOTIDE SEQUENCE</scope>
    <source>
        <strain evidence="4">CCMP3189</strain>
    </source>
</reference>
<sequence length="126" mass="14264">MLSALRASLSAVVAPRAQQVVARHLVRIRLARHGRKHRPFYRIVVADARSKRDGRHIERVGTYDPIAAKDGVKEVRLNSERIKYWISVGAQPTQRVAWLLGKAQLLPELPRPVPKEEIRRAPNLAA</sequence>
<evidence type="ECO:0008006" key="5">
    <source>
        <dbReference type="Google" id="ProtNLM"/>
    </source>
</evidence>
<dbReference type="InterPro" id="IPR023803">
    <property type="entry name" value="Ribosomal_bS16_dom_sf"/>
</dbReference>
<dbReference type="InterPro" id="IPR020592">
    <property type="entry name" value="Ribosomal_bS16_CS"/>
</dbReference>
<evidence type="ECO:0000256" key="3">
    <source>
        <dbReference type="ARBA" id="ARBA00023274"/>
    </source>
</evidence>
<dbReference type="NCBIfam" id="TIGR00002">
    <property type="entry name" value="S16"/>
    <property type="match status" value="1"/>
</dbReference>
<dbReference type="EMBL" id="HBFH01000329">
    <property type="protein sequence ID" value="CAD8730543.1"/>
    <property type="molecule type" value="Transcribed_RNA"/>
</dbReference>
<keyword evidence="2" id="KW-0689">Ribosomal protein</keyword>
<proteinExistence type="inferred from homology"/>
<dbReference type="GO" id="GO:0032543">
    <property type="term" value="P:mitochondrial translation"/>
    <property type="evidence" value="ECO:0007669"/>
    <property type="project" value="TreeGrafter"/>
</dbReference>
<gene>
    <name evidence="4" type="ORF">CFRA1165_LOCUS232</name>
</gene>
<accession>A0A7S0XKV9</accession>
<dbReference type="GO" id="GO:0015935">
    <property type="term" value="C:small ribosomal subunit"/>
    <property type="evidence" value="ECO:0007669"/>
    <property type="project" value="TreeGrafter"/>
</dbReference>
<dbReference type="AlphaFoldDB" id="A0A7S0XKV9"/>
<dbReference type="PROSITE" id="PS00732">
    <property type="entry name" value="RIBOSOMAL_S16"/>
    <property type="match status" value="1"/>
</dbReference>
<keyword evidence="3" id="KW-0687">Ribonucleoprotein</keyword>
<protein>
    <recommendedName>
        <fullName evidence="5">30S ribosomal protein S16</fullName>
    </recommendedName>
</protein>
<dbReference type="SUPFAM" id="SSF54565">
    <property type="entry name" value="Ribosomal protein S16"/>
    <property type="match status" value="1"/>
</dbReference>
<organism evidence="4">
    <name type="scientific">Chrysocystis fragilis</name>
    <dbReference type="NCBI Taxonomy" id="1411660"/>
    <lineage>
        <taxon>Eukaryota</taxon>
        <taxon>Sar</taxon>
        <taxon>Stramenopiles</taxon>
        <taxon>Ochrophyta</taxon>
        <taxon>Pelagophyceae</taxon>
        <taxon>Sarcinochrysidales</taxon>
        <taxon>Chrysocystaceae</taxon>
        <taxon>Chrysocystis</taxon>
    </lineage>
</organism>
<dbReference type="GO" id="GO:0003735">
    <property type="term" value="F:structural constituent of ribosome"/>
    <property type="evidence" value="ECO:0007669"/>
    <property type="project" value="InterPro"/>
</dbReference>
<dbReference type="HAMAP" id="MF_00385">
    <property type="entry name" value="Ribosomal_bS16"/>
    <property type="match status" value="1"/>
</dbReference>